<dbReference type="InterPro" id="IPR019577">
    <property type="entry name" value="SPARC/Testican_Ca-bd-dom"/>
</dbReference>
<dbReference type="Gene3D" id="1.10.238.10">
    <property type="entry name" value="EF-hand"/>
    <property type="match status" value="1"/>
</dbReference>
<keyword evidence="4" id="KW-0106">Calcium</keyword>
<gene>
    <name evidence="9" type="ORF">ASIM_LOCUS16825</name>
</gene>
<dbReference type="SUPFAM" id="SSF57610">
    <property type="entry name" value="Thyroglobulin type-1 domain"/>
    <property type="match status" value="1"/>
</dbReference>
<dbReference type="PROSITE" id="PS00018">
    <property type="entry name" value="EF_HAND_1"/>
    <property type="match status" value="2"/>
</dbReference>
<comment type="subcellular location">
    <subcellularLocation>
        <location evidence="1">Secreted</location>
    </subcellularLocation>
</comment>
<evidence type="ECO:0000259" key="8">
    <source>
        <dbReference type="PROSITE" id="PS51162"/>
    </source>
</evidence>
<dbReference type="GO" id="GO:0005604">
    <property type="term" value="C:basement membrane"/>
    <property type="evidence" value="ECO:0007669"/>
    <property type="project" value="TreeGrafter"/>
</dbReference>
<name>A0A0M3K8X7_ANISI</name>
<dbReference type="PANTHER" id="PTHR12352">
    <property type="entry name" value="SECRETED MODULAR CALCIUM-BINDING PROTEIN"/>
    <property type="match status" value="1"/>
</dbReference>
<reference evidence="9 10" key="2">
    <citation type="submission" date="2018-11" db="EMBL/GenBank/DDBJ databases">
        <authorList>
            <consortium name="Pathogen Informatics"/>
        </authorList>
    </citation>
    <scope>NUCLEOTIDE SEQUENCE [LARGE SCALE GENOMIC DNA]</scope>
</reference>
<dbReference type="PANTHER" id="PTHR12352:SF30">
    <property type="entry name" value="FI05255P"/>
    <property type="match status" value="1"/>
</dbReference>
<comment type="caution">
    <text evidence="7">Lacks conserved residue(s) required for the propagation of feature annotation.</text>
</comment>
<keyword evidence="10" id="KW-1185">Reference proteome</keyword>
<dbReference type="SUPFAM" id="SSF47473">
    <property type="entry name" value="EF-hand"/>
    <property type="match status" value="1"/>
</dbReference>
<feature type="domain" description="Thyroglobulin type-1" evidence="8">
    <location>
        <begin position="125"/>
        <end position="195"/>
    </location>
</feature>
<dbReference type="GO" id="GO:0005615">
    <property type="term" value="C:extracellular space"/>
    <property type="evidence" value="ECO:0007669"/>
    <property type="project" value="TreeGrafter"/>
</dbReference>
<reference evidence="11" key="1">
    <citation type="submission" date="2017-02" db="UniProtKB">
        <authorList>
            <consortium name="WormBaseParasite"/>
        </authorList>
    </citation>
    <scope>IDENTIFICATION</scope>
</reference>
<keyword evidence="5 7" id="KW-1015">Disulfide bond</keyword>
<evidence type="ECO:0000313" key="10">
    <source>
        <dbReference type="Proteomes" id="UP000267096"/>
    </source>
</evidence>
<dbReference type="InterPro" id="IPR011992">
    <property type="entry name" value="EF-hand-dom_pair"/>
</dbReference>
<dbReference type="Proteomes" id="UP000267096">
    <property type="component" value="Unassembled WGS sequence"/>
</dbReference>
<dbReference type="Gene3D" id="4.10.800.10">
    <property type="entry name" value="Thyroglobulin type-1"/>
    <property type="match status" value="1"/>
</dbReference>
<dbReference type="InterPro" id="IPR036857">
    <property type="entry name" value="Thyroglobulin_1_sf"/>
</dbReference>
<accession>A0A0M3K8X7</accession>
<evidence type="ECO:0000256" key="7">
    <source>
        <dbReference type="PROSITE-ProRule" id="PRU00500"/>
    </source>
</evidence>
<evidence type="ECO:0000256" key="5">
    <source>
        <dbReference type="ARBA" id="ARBA00023157"/>
    </source>
</evidence>
<keyword evidence="2" id="KW-0964">Secreted</keyword>
<dbReference type="WBParaSite" id="ASIM_0001741801-mRNA-1">
    <property type="protein sequence ID" value="ASIM_0001741801-mRNA-1"/>
    <property type="gene ID" value="ASIM_0001741801"/>
</dbReference>
<dbReference type="CDD" id="cd16234">
    <property type="entry name" value="EFh_SPARC_SMOC"/>
    <property type="match status" value="1"/>
</dbReference>
<dbReference type="GO" id="GO:0008201">
    <property type="term" value="F:heparin binding"/>
    <property type="evidence" value="ECO:0007669"/>
    <property type="project" value="TreeGrafter"/>
</dbReference>
<keyword evidence="6" id="KW-0325">Glycoprotein</keyword>
<dbReference type="Pfam" id="PF00086">
    <property type="entry name" value="Thyroglobulin_1"/>
    <property type="match status" value="1"/>
</dbReference>
<dbReference type="PROSITE" id="PS51162">
    <property type="entry name" value="THYROGLOBULIN_1_2"/>
    <property type="match status" value="1"/>
</dbReference>
<evidence type="ECO:0000256" key="3">
    <source>
        <dbReference type="ARBA" id="ARBA00022737"/>
    </source>
</evidence>
<proteinExistence type="predicted"/>
<dbReference type="InterPro" id="IPR051950">
    <property type="entry name" value="Dev_reg/Prot_inhib"/>
</dbReference>
<evidence type="ECO:0000313" key="9">
    <source>
        <dbReference type="EMBL" id="VDK58804.1"/>
    </source>
</evidence>
<dbReference type="Pfam" id="PF10591">
    <property type="entry name" value="SPARC_Ca_bdg"/>
    <property type="match status" value="1"/>
</dbReference>
<evidence type="ECO:0000313" key="11">
    <source>
        <dbReference type="WBParaSite" id="ASIM_0001741801-mRNA-1"/>
    </source>
</evidence>
<dbReference type="InterPro" id="IPR018247">
    <property type="entry name" value="EF_Hand_1_Ca_BS"/>
</dbReference>
<evidence type="ECO:0000256" key="2">
    <source>
        <dbReference type="ARBA" id="ARBA00022525"/>
    </source>
</evidence>
<feature type="disulfide bond" evidence="7">
    <location>
        <begin position="165"/>
        <end position="172"/>
    </location>
</feature>
<evidence type="ECO:0000256" key="1">
    <source>
        <dbReference type="ARBA" id="ARBA00004613"/>
    </source>
</evidence>
<organism evidence="11">
    <name type="scientific">Anisakis simplex</name>
    <name type="common">Herring worm</name>
    <dbReference type="NCBI Taxonomy" id="6269"/>
    <lineage>
        <taxon>Eukaryota</taxon>
        <taxon>Metazoa</taxon>
        <taxon>Ecdysozoa</taxon>
        <taxon>Nematoda</taxon>
        <taxon>Chromadorea</taxon>
        <taxon>Rhabditida</taxon>
        <taxon>Spirurina</taxon>
        <taxon>Ascaridomorpha</taxon>
        <taxon>Ascaridoidea</taxon>
        <taxon>Anisakidae</taxon>
        <taxon>Anisakis</taxon>
        <taxon>Anisakis simplex complex</taxon>
    </lineage>
</organism>
<dbReference type="GO" id="GO:0030198">
    <property type="term" value="P:extracellular matrix organization"/>
    <property type="evidence" value="ECO:0007669"/>
    <property type="project" value="TreeGrafter"/>
</dbReference>
<dbReference type="GO" id="GO:0005509">
    <property type="term" value="F:calcium ion binding"/>
    <property type="evidence" value="ECO:0007669"/>
    <property type="project" value="InterPro"/>
</dbReference>
<keyword evidence="3" id="KW-0677">Repeat</keyword>
<evidence type="ECO:0000256" key="4">
    <source>
        <dbReference type="ARBA" id="ARBA00022837"/>
    </source>
</evidence>
<dbReference type="SMART" id="SM00211">
    <property type="entry name" value="TY"/>
    <property type="match status" value="1"/>
</dbReference>
<sequence>MHHRSSSSYINHFIVHFISISLLLDEPPFEVMMIVNARPYDVRPTILFSDSSALLFDEDLKLNFTYFHWDLRYFQGDLNMARMLSVPMTKARMEEALRNETVHDSDHSKSFNEAVVDDLNNEEEHVECRTQRAQAMKKLQMNPNSGNYVPTCTGENDLLYDRVQCHRSSQFCWCVNPETGAPIKGLSKYNGKPNCSRKSERRNREIKGEILIIDSGCVGKKKMKFYQRLFTTLLSEWISAIGSDANEDTNVTKEQAVRWKFSRLDTNQNNRLERREWKPYREELKRWNKLHKCGRNFIRFCDSNGDKRLTMDEWINCTLSGESQQFIVSPIAHQCYPLENSNKRNFTKHERQSRIIGLIKNFKRIFHLFIFTLV</sequence>
<dbReference type="EMBL" id="UYRR01033452">
    <property type="protein sequence ID" value="VDK58804.1"/>
    <property type="molecule type" value="Genomic_DNA"/>
</dbReference>
<evidence type="ECO:0000256" key="6">
    <source>
        <dbReference type="ARBA" id="ARBA00023180"/>
    </source>
</evidence>
<protein>
    <submittedName>
        <fullName evidence="11">Thyroglobulin type-1 domain-containing protein</fullName>
    </submittedName>
</protein>
<dbReference type="AlphaFoldDB" id="A0A0M3K8X7"/>
<dbReference type="InterPro" id="IPR000716">
    <property type="entry name" value="Thyroglobulin_1"/>
</dbReference>
<dbReference type="GO" id="GO:0050840">
    <property type="term" value="F:extracellular matrix binding"/>
    <property type="evidence" value="ECO:0007669"/>
    <property type="project" value="TreeGrafter"/>
</dbReference>
<dbReference type="OrthoDB" id="5986054at2759"/>
<dbReference type="CDD" id="cd00191">
    <property type="entry name" value="TY"/>
    <property type="match status" value="1"/>
</dbReference>